<evidence type="ECO:0000259" key="5">
    <source>
        <dbReference type="PROSITE" id="PS50303"/>
    </source>
</evidence>
<evidence type="ECO:0000259" key="6">
    <source>
        <dbReference type="PROSITE" id="PS52004"/>
    </source>
</evidence>
<organism evidence="7 8">
    <name type="scientific">Durusdinium trenchii</name>
    <dbReference type="NCBI Taxonomy" id="1381693"/>
    <lineage>
        <taxon>Eukaryota</taxon>
        <taxon>Sar</taxon>
        <taxon>Alveolata</taxon>
        <taxon>Dinophyceae</taxon>
        <taxon>Suessiales</taxon>
        <taxon>Symbiodiniaceae</taxon>
        <taxon>Durusdinium</taxon>
    </lineage>
</organism>
<dbReference type="NCBIfam" id="TIGR04556">
    <property type="entry name" value="PKS_assoc"/>
    <property type="match status" value="1"/>
</dbReference>
<evidence type="ECO:0000256" key="3">
    <source>
        <dbReference type="RuleBase" id="RU003694"/>
    </source>
</evidence>
<accession>A0ABP0P1J8</accession>
<keyword evidence="3" id="KW-0808">Transferase</keyword>
<dbReference type="Pfam" id="PF22493">
    <property type="entry name" value="PUF_NOP9"/>
    <property type="match status" value="1"/>
</dbReference>
<dbReference type="Proteomes" id="UP001642484">
    <property type="component" value="Unassembled WGS sequence"/>
</dbReference>
<feature type="repeat" description="Pumilio" evidence="2">
    <location>
        <begin position="1410"/>
        <end position="1445"/>
    </location>
</feature>
<dbReference type="InterPro" id="IPR033133">
    <property type="entry name" value="PUM-HD"/>
</dbReference>
<feature type="repeat" description="Pumilio" evidence="2">
    <location>
        <begin position="1556"/>
        <end position="1591"/>
    </location>
</feature>
<feature type="region of interest" description="Disordered" evidence="4">
    <location>
        <begin position="1693"/>
        <end position="1725"/>
    </location>
</feature>
<comment type="similarity">
    <text evidence="3">Belongs to the thiolase-like superfamily. Beta-ketoacyl-ACP synthases family.</text>
</comment>
<dbReference type="InterPro" id="IPR011989">
    <property type="entry name" value="ARM-like"/>
</dbReference>
<evidence type="ECO:0000256" key="2">
    <source>
        <dbReference type="PROSITE-ProRule" id="PRU00317"/>
    </source>
</evidence>
<dbReference type="EMBL" id="CAXAMN010022350">
    <property type="protein sequence ID" value="CAK9068570.1"/>
    <property type="molecule type" value="Genomic_DNA"/>
</dbReference>
<dbReference type="Pfam" id="PF05116">
    <property type="entry name" value="S6PP"/>
    <property type="match status" value="1"/>
</dbReference>
<dbReference type="Gene3D" id="3.90.1070.10">
    <property type="match status" value="1"/>
</dbReference>
<dbReference type="InterPro" id="IPR016024">
    <property type="entry name" value="ARM-type_fold"/>
</dbReference>
<proteinExistence type="inferred from homology"/>
<feature type="repeat" description="Pumilio" evidence="2">
    <location>
        <begin position="1628"/>
        <end position="1665"/>
    </location>
</feature>
<dbReference type="Pfam" id="PF00806">
    <property type="entry name" value="PUF"/>
    <property type="match status" value="1"/>
</dbReference>
<keyword evidence="1" id="KW-0677">Repeat</keyword>
<dbReference type="InterPro" id="IPR016039">
    <property type="entry name" value="Thiolase-like"/>
</dbReference>
<evidence type="ECO:0000256" key="4">
    <source>
        <dbReference type="SAM" id="MobiDB-lite"/>
    </source>
</evidence>
<evidence type="ECO:0000256" key="1">
    <source>
        <dbReference type="ARBA" id="ARBA00022737"/>
    </source>
</evidence>
<dbReference type="InterPro" id="IPR001313">
    <property type="entry name" value="Pumilio_RNA-bd_rpt"/>
</dbReference>
<dbReference type="CDD" id="cd00833">
    <property type="entry name" value="PKS"/>
    <property type="match status" value="1"/>
</dbReference>
<reference evidence="7 8" key="1">
    <citation type="submission" date="2024-02" db="EMBL/GenBank/DDBJ databases">
        <authorList>
            <person name="Chen Y."/>
            <person name="Shah S."/>
            <person name="Dougan E. K."/>
            <person name="Thang M."/>
            <person name="Chan C."/>
        </authorList>
    </citation>
    <scope>NUCLEOTIDE SEQUENCE [LARGE SCALE GENOMIC DNA]</scope>
</reference>
<evidence type="ECO:0000313" key="8">
    <source>
        <dbReference type="Proteomes" id="UP001642484"/>
    </source>
</evidence>
<dbReference type="PANTHER" id="PTHR12537:SF13">
    <property type="entry name" value="PUMILIO HOMOLOGY DOMAIN FAMILY MEMBER 4"/>
    <property type="match status" value="1"/>
</dbReference>
<dbReference type="InterPro" id="IPR014030">
    <property type="entry name" value="Ketoacyl_synth_N"/>
</dbReference>
<dbReference type="Gene3D" id="3.40.50.1000">
    <property type="entry name" value="HAD superfamily/HAD-like"/>
    <property type="match status" value="1"/>
</dbReference>
<dbReference type="PROSITE" id="PS50302">
    <property type="entry name" value="PUM"/>
    <property type="match status" value="6"/>
</dbReference>
<dbReference type="SFLD" id="SFLDG01140">
    <property type="entry name" value="C2.B:_Phosphomannomutase_and_P"/>
    <property type="match status" value="1"/>
</dbReference>
<feature type="repeat" description="Pumilio" evidence="2">
    <location>
        <begin position="1484"/>
        <end position="1519"/>
    </location>
</feature>
<dbReference type="SFLD" id="SFLDG01141">
    <property type="entry name" value="C2.B.1:_Sucrose_Phosphatase_Li"/>
    <property type="match status" value="1"/>
</dbReference>
<dbReference type="InterPro" id="IPR036412">
    <property type="entry name" value="HAD-like_sf"/>
</dbReference>
<dbReference type="SMART" id="SM00025">
    <property type="entry name" value="Pumilio"/>
    <property type="match status" value="8"/>
</dbReference>
<protein>
    <submittedName>
        <fullName evidence="7">Uncharacterized protein</fullName>
    </submittedName>
</protein>
<feature type="compositionally biased region" description="Low complexity" evidence="4">
    <location>
        <begin position="1711"/>
        <end position="1725"/>
    </location>
</feature>
<dbReference type="InterPro" id="IPR023214">
    <property type="entry name" value="HAD_sf"/>
</dbReference>
<dbReference type="SUPFAM" id="SSF53901">
    <property type="entry name" value="Thiolase-like"/>
    <property type="match status" value="1"/>
</dbReference>
<dbReference type="PROSITE" id="PS50303">
    <property type="entry name" value="PUM_HD"/>
    <property type="match status" value="1"/>
</dbReference>
<dbReference type="InterPro" id="IPR014031">
    <property type="entry name" value="Ketoacyl_synth_C"/>
</dbReference>
<keyword evidence="8" id="KW-1185">Reference proteome</keyword>
<feature type="repeat" description="Pumilio" evidence="2">
    <location>
        <begin position="1520"/>
        <end position="1555"/>
    </location>
</feature>
<dbReference type="InterPro" id="IPR033712">
    <property type="entry name" value="Pumilio_RNA-bd"/>
</dbReference>
<feature type="region of interest" description="Disordered" evidence="4">
    <location>
        <begin position="1169"/>
        <end position="1231"/>
    </location>
</feature>
<dbReference type="CDD" id="cd07920">
    <property type="entry name" value="Pumilio"/>
    <property type="match status" value="1"/>
</dbReference>
<comment type="caution">
    <text evidence="7">The sequence shown here is derived from an EMBL/GenBank/DDBJ whole genome shotgun (WGS) entry which is preliminary data.</text>
</comment>
<dbReference type="Gene3D" id="3.40.47.10">
    <property type="match status" value="1"/>
</dbReference>
<dbReference type="Pfam" id="PF00109">
    <property type="entry name" value="ketoacyl-synt"/>
    <property type="match status" value="1"/>
</dbReference>
<sequence length="2058" mass="224645">MNVSYGLPRDRMLQTASAELGSQEWYQPAEGLLGVEGSNRICRMASIDFPDQATDQFQDGLAGIDFAMWKLAEAVGPFQDELGFRCCGRSIGFLHQASDPDLEEAELTDQEASDWSAIFTSRKIMILVFLGPGKGTLEMQPYDDEANVSEITTVPGLVVVLRTDQLSFKFFCRGREATHVASSFMLQNDVLRMHRNKLEAHLTPAAQELDQWIDQRLREIKEMEDEPTEDWKTEVPRSFIHAANRTWFKRQTTVVRGAAARLPVTWEPEVFFLGLTSGADTVIEVPIMRWEHDTVYDPSPDCWKKDPPKTNCRHASFIDGVDLFDNKLFGLSLAETKGMDPGQRLVLEVTYDSLYRSGMKRSNLINSTVGMYVGTSQSEWNQAEKAADVGIFGATGGAPSITAGRLSFCLGCKGASLAIDTEAASGLSAVFWAAESVEKKGAGHIQEAACGIGVHLCLAKAWWPAHTAAGFLCPGGRCFTFDSSAQGHVRSEGVGTMVLKCQEKMEAMEVKDDQLNVGTLVGGATQNSGKSAGMSAPNGPAEQAVLIEACRKSGIMALDVDVVECHGSGRFIADAVEAASCGRALRDGADADQDAEMLQLCSMKSNIGNCIETSGIASLIKTLHSIRWGIVCANNHLNQLNPHLDLSSCPLLMCTEPTEQKLSAVFMGVSAWGFGGTNVHMHCYGGVDEEIRLPPEPTPQELRPRLSYWPSGGGDLGSMSRPRRGFFIIGSWSSWTEPEAMEDRICYGYTLVLGDERWEQFQLLIDNNYAKVLHPRRFKAPKGTEVYGPTRTEEVMQESTWLVDGRPFTAQIRPIADSQGSSALAERPSPMEYKNEDEGMPGQRYRIRWEAQQGEWQWTSGIEGVGGAARVGDARTVRPASACVAGVEFALFQTITEFLVLKGPQEEDGLEWGREVLPSSLDDELGGPFRPDVPGRPGSAPPILHPDLDGFSFRPCEAARKAALGVPHFDVPIRPRSAPTHQDILDLLDDEAWRFDLKEKDLNGLYPMQAPPVVRSPSPLMGEGEMLAARARVWGLPGARALQAAAMEADRYTPPPTQVHPGLLQSPHSPFGSPGVGSGPAQASRLGYSDEPALLHPGAVRAIDPIHRPISAPPPECGPSDQADYGDIRCDPLYQQFWQMKKGQNVNLPKPLDPCQEIVNHRANSVTASEFGPASEATEKPGAQKNLGFAPATGFSSYGHVPRSPSPPWDGAMSSHVTSQDGQAGVPGASIPGLPLGSATAGLDPYFEAALARHQPLLGTSFGAAGVPGTAYPWSQVPMSLMSQSIPPIAEELHERREEVGPKELSHSVVEAINRAARGPGTATRSTPPKAAARVAEASGVHGPALKAEPETSNHKPRSSFKLNQLEEMFSNNTYMSHVYSIARDQAGCRMLQHKLDEGGVDIFNAVFKEVANHAVELMMDPFGNYLCQKLMEMCTPKQLEVLVEKTFHSLVNISLNMHGARAVQKLIDVVRVNTLCTGRLVAALESSVVALTKDANGNHVVQRCLESLPCEAHGFIFRQIALEMQEVASHRHGCRIVQRCIDAAVSSDRSLLIGSICQASLTLIQDPFGNYVVQYVLGLQEPQATTMIVNAMMGRLHVLSRQKFSSNVVERCLQLSSGEDRARMIAELADPRGLGELLRDVYGNYVVQSALNIAVEPQISYVLAAVRPLLPALRMSGQGRRIAQKLEKKFPQLRSHGEGGRQSFGPPPNQACGAGAPAAQGGVEPGCPKGDSAWRDMAFKTVPGKPSVHELHVEADGLEFVVCDMQKKYWDNPPDWYGKKNYLISEAGKYSLRNGHLRRIRDTPVLVVTDLDHTLIGHERDPENKLLEDFKTTWLGEYAPNGSALAYSTGRNKSMALDVAKERHLPRPELLICGVGTEVYAIPSSLPLFDWWEAGASLQLMPEWKSKVLDGFDRKYVEDILLAAFPKFELRGTPEDDPYRIPTAYQMDENFDAGKRTLQETLGEKYQVISSGHGEWKLIDICSSQAGKGKALEFAQRELKFEPGRTLACGDSGNDELMFRCDGSYGVMVANSLPELVEAMTKNAQDSVLAKGKTCGA</sequence>
<dbReference type="InterPro" id="IPR030834">
    <property type="entry name" value="PKS_assoc_dom"/>
</dbReference>
<feature type="domain" description="PUM-HD" evidence="5">
    <location>
        <begin position="1347"/>
        <end position="1691"/>
    </location>
</feature>
<dbReference type="InterPro" id="IPR020841">
    <property type="entry name" value="PKS_Beta-ketoAc_synthase_dom"/>
</dbReference>
<dbReference type="PANTHER" id="PTHR12537">
    <property type="entry name" value="RNA BINDING PROTEIN PUMILIO-RELATED"/>
    <property type="match status" value="1"/>
</dbReference>
<gene>
    <name evidence="7" type="ORF">CCMP2556_LOCUS33679</name>
</gene>
<feature type="region of interest" description="Disordered" evidence="4">
    <location>
        <begin position="1338"/>
        <end position="1359"/>
    </location>
</feature>
<dbReference type="Pfam" id="PF02801">
    <property type="entry name" value="Ketoacyl-synt_C"/>
    <property type="match status" value="1"/>
</dbReference>
<dbReference type="InterPro" id="IPR006380">
    <property type="entry name" value="SPP-like_dom"/>
</dbReference>
<dbReference type="Gene3D" id="1.25.10.10">
    <property type="entry name" value="Leucine-rich Repeat Variant"/>
    <property type="match status" value="1"/>
</dbReference>
<dbReference type="SMART" id="SM00825">
    <property type="entry name" value="PKS_KS"/>
    <property type="match status" value="1"/>
</dbReference>
<feature type="domain" description="Ketosynthase family 3 (KS3)" evidence="6">
    <location>
        <begin position="250"/>
        <end position="685"/>
    </location>
</feature>
<feature type="region of interest" description="Disordered" evidence="4">
    <location>
        <begin position="819"/>
        <end position="839"/>
    </location>
</feature>
<feature type="repeat" description="Pumilio" evidence="2">
    <location>
        <begin position="1592"/>
        <end position="1627"/>
    </location>
</feature>
<name>A0ABP0P1J8_9DINO</name>
<dbReference type="PROSITE" id="PS52004">
    <property type="entry name" value="KS3_2"/>
    <property type="match status" value="1"/>
</dbReference>
<dbReference type="SUPFAM" id="SSF48371">
    <property type="entry name" value="ARM repeat"/>
    <property type="match status" value="1"/>
</dbReference>
<dbReference type="SFLD" id="SFLDS00003">
    <property type="entry name" value="Haloacid_Dehalogenase"/>
    <property type="match status" value="1"/>
</dbReference>
<dbReference type="SUPFAM" id="SSF56784">
    <property type="entry name" value="HAD-like"/>
    <property type="match status" value="1"/>
</dbReference>
<evidence type="ECO:0000313" key="7">
    <source>
        <dbReference type="EMBL" id="CAK9068570.1"/>
    </source>
</evidence>